<accession>A0ABX4BQG7</accession>
<sequence>MKFYCIPFFLILNFSFSQTQIDSIRLLSFKINFPPASASVDDIDFTKEKPECAFELKGKSPLKYSFRLQNDSLVSLYQFKNEEFQFQENLDYQPFLWHFHNDQLYSNFKIVDFDNDGDEDLLCWVYSNVNGNEWTIIFINDQIKHKLVRLYNTVEKTDIWSRPEFDKKTNTINTELYGSAFGISEESSYKLNEDLTLTPLKKHFQDRTGKHIINYEYVGKNKKWKLKSKAITKQ</sequence>
<dbReference type="EMBL" id="MUGV01000017">
    <property type="protein sequence ID" value="OXA79313.1"/>
    <property type="molecule type" value="Genomic_DNA"/>
</dbReference>
<reference evidence="1 2" key="1">
    <citation type="submission" date="2016-11" db="EMBL/GenBank/DDBJ databases">
        <title>Whole genomes of Flavobacteriaceae.</title>
        <authorList>
            <person name="Stine C."/>
            <person name="Li C."/>
            <person name="Tadesse D."/>
        </authorList>
    </citation>
    <scope>NUCLEOTIDE SEQUENCE [LARGE SCALE GENOMIC DNA]</scope>
    <source>
        <strain evidence="1 2">DSM 15937</strain>
    </source>
</reference>
<comment type="caution">
    <text evidence="1">The sequence shown here is derived from an EMBL/GenBank/DDBJ whole genome shotgun (WGS) entry which is preliminary data.</text>
</comment>
<organism evidence="1 2">
    <name type="scientific">Flavobacterium frigidimaris</name>
    <dbReference type="NCBI Taxonomy" id="262320"/>
    <lineage>
        <taxon>Bacteria</taxon>
        <taxon>Pseudomonadati</taxon>
        <taxon>Bacteroidota</taxon>
        <taxon>Flavobacteriia</taxon>
        <taxon>Flavobacteriales</taxon>
        <taxon>Flavobacteriaceae</taxon>
        <taxon>Flavobacterium</taxon>
    </lineage>
</organism>
<dbReference type="Proteomes" id="UP000198382">
    <property type="component" value="Unassembled WGS sequence"/>
</dbReference>
<name>A0ABX4BQG7_FLAFR</name>
<evidence type="ECO:0000313" key="1">
    <source>
        <dbReference type="EMBL" id="OXA79313.1"/>
    </source>
</evidence>
<gene>
    <name evidence="1" type="ORF">B0A65_10145</name>
</gene>
<proteinExistence type="predicted"/>
<protein>
    <recommendedName>
        <fullName evidence="3">VCBS repeat-containing protein</fullName>
    </recommendedName>
</protein>
<evidence type="ECO:0008006" key="3">
    <source>
        <dbReference type="Google" id="ProtNLM"/>
    </source>
</evidence>
<dbReference type="RefSeq" id="WP_074660202.1">
    <property type="nucleotide sequence ID" value="NZ_MUGV01000017.1"/>
</dbReference>
<keyword evidence="2" id="KW-1185">Reference proteome</keyword>
<evidence type="ECO:0000313" key="2">
    <source>
        <dbReference type="Proteomes" id="UP000198382"/>
    </source>
</evidence>